<dbReference type="Pfam" id="PF01479">
    <property type="entry name" value="S4"/>
    <property type="match status" value="1"/>
</dbReference>
<dbReference type="SUPFAM" id="SSF55174">
    <property type="entry name" value="Alpha-L RNA-binding motif"/>
    <property type="match status" value="1"/>
</dbReference>
<dbReference type="Gene3D" id="3.30.70.1560">
    <property type="entry name" value="Alpha-L RNA-binding motif"/>
    <property type="match status" value="1"/>
</dbReference>
<gene>
    <name evidence="7" type="ORF">FFL34_03125</name>
</gene>
<dbReference type="RefSeq" id="WP_138601326.1">
    <property type="nucleotide sequence ID" value="NZ_VCIA01000001.1"/>
</dbReference>
<dbReference type="InterPro" id="IPR002942">
    <property type="entry name" value="S4_RNA-bd"/>
</dbReference>
<dbReference type="InterPro" id="IPR000748">
    <property type="entry name" value="PsdUridine_synth_RsuA/RluB/E/F"/>
</dbReference>
<dbReference type="PROSITE" id="PS01149">
    <property type="entry name" value="PSI_RSU"/>
    <property type="match status" value="1"/>
</dbReference>
<protein>
    <recommendedName>
        <fullName evidence="5">Pseudouridine synthase</fullName>
        <ecNumber evidence="5">5.4.99.-</ecNumber>
    </recommendedName>
</protein>
<dbReference type="InterPro" id="IPR020103">
    <property type="entry name" value="PsdUridine_synth_cat_dom_sf"/>
</dbReference>
<dbReference type="GO" id="GO:0005829">
    <property type="term" value="C:cytosol"/>
    <property type="evidence" value="ECO:0007669"/>
    <property type="project" value="UniProtKB-ARBA"/>
</dbReference>
<dbReference type="OrthoDB" id="9807213at2"/>
<dbReference type="Gene3D" id="3.10.290.10">
    <property type="entry name" value="RNA-binding S4 domain"/>
    <property type="match status" value="1"/>
</dbReference>
<keyword evidence="2 4" id="KW-0694">RNA-binding</keyword>
<evidence type="ECO:0000256" key="4">
    <source>
        <dbReference type="PROSITE-ProRule" id="PRU00182"/>
    </source>
</evidence>
<dbReference type="InterPro" id="IPR018496">
    <property type="entry name" value="PsdUridine_synth_RsuA/RluB_CS"/>
</dbReference>
<dbReference type="InterPro" id="IPR006145">
    <property type="entry name" value="PsdUridine_synth_RsuA/RluA"/>
</dbReference>
<comment type="caution">
    <text evidence="7">The sequence shown here is derived from an EMBL/GenBank/DDBJ whole genome shotgun (WGS) entry which is preliminary data.</text>
</comment>
<reference evidence="7 8" key="1">
    <citation type="submission" date="2019-05" db="EMBL/GenBank/DDBJ databases">
        <title>Genomic analysis of Lentibacillus sp. NKC220-2.</title>
        <authorList>
            <person name="Oh Y.J."/>
        </authorList>
    </citation>
    <scope>NUCLEOTIDE SEQUENCE [LARGE SCALE GENOMIC DNA]</scope>
    <source>
        <strain evidence="7 8">NKC220-2</strain>
    </source>
</reference>
<dbReference type="InterPro" id="IPR042092">
    <property type="entry name" value="PsdUridine_s_RsuA/RluB/E/F_cat"/>
</dbReference>
<evidence type="ECO:0000313" key="7">
    <source>
        <dbReference type="EMBL" id="TMN21216.1"/>
    </source>
</evidence>
<dbReference type="GO" id="GO:0120159">
    <property type="term" value="F:rRNA pseudouridine synthase activity"/>
    <property type="evidence" value="ECO:0007669"/>
    <property type="project" value="UniProtKB-ARBA"/>
</dbReference>
<sequence>MRLDKLLANMGHGSRKDVKALVKKKKVAVNGEITKDTGFQLDPEKDMVTVNGEMVQYRKYIYLMMNKPPGYVSATVDDREKTVIDLLPNDYQIFSPFPVGRLDKDTEGLLLVTNDGELAHQLTSPKKNIEKTYYAEINGRITDVDKEKFADGIVLDDGYKTKPAVLTILQAGVISEAEITVTEGKYHQVKRMVEATGKRVRFLKRLRMGNLRLDPDLKPGAFRELTSVEVDMLQK</sequence>
<dbReference type="GO" id="GO:0000455">
    <property type="term" value="P:enzyme-directed rRNA pseudouridine synthesis"/>
    <property type="evidence" value="ECO:0007669"/>
    <property type="project" value="UniProtKB-ARBA"/>
</dbReference>
<dbReference type="SUPFAM" id="SSF55120">
    <property type="entry name" value="Pseudouridine synthase"/>
    <property type="match status" value="1"/>
</dbReference>
<evidence type="ECO:0000256" key="2">
    <source>
        <dbReference type="ARBA" id="ARBA00022884"/>
    </source>
</evidence>
<dbReference type="PROSITE" id="PS50889">
    <property type="entry name" value="S4"/>
    <property type="match status" value="1"/>
</dbReference>
<dbReference type="PANTHER" id="PTHR47683:SF4">
    <property type="entry name" value="PSEUDOURIDINE SYNTHASE"/>
    <property type="match status" value="1"/>
</dbReference>
<dbReference type="EMBL" id="VCIA01000001">
    <property type="protein sequence ID" value="TMN21216.1"/>
    <property type="molecule type" value="Genomic_DNA"/>
</dbReference>
<evidence type="ECO:0000256" key="3">
    <source>
        <dbReference type="ARBA" id="ARBA00023235"/>
    </source>
</evidence>
<dbReference type="SMART" id="SM00363">
    <property type="entry name" value="S4"/>
    <property type="match status" value="1"/>
</dbReference>
<dbReference type="InterPro" id="IPR036986">
    <property type="entry name" value="S4_RNA-bd_sf"/>
</dbReference>
<dbReference type="AlphaFoldDB" id="A0A5S3QL67"/>
<evidence type="ECO:0000313" key="8">
    <source>
        <dbReference type="Proteomes" id="UP000306980"/>
    </source>
</evidence>
<evidence type="ECO:0000256" key="5">
    <source>
        <dbReference type="RuleBase" id="RU003887"/>
    </source>
</evidence>
<dbReference type="GO" id="GO:0003723">
    <property type="term" value="F:RNA binding"/>
    <property type="evidence" value="ECO:0007669"/>
    <property type="project" value="UniProtKB-KW"/>
</dbReference>
<dbReference type="Proteomes" id="UP000306980">
    <property type="component" value="Unassembled WGS sequence"/>
</dbReference>
<dbReference type="PANTHER" id="PTHR47683">
    <property type="entry name" value="PSEUDOURIDINE SYNTHASE FAMILY PROTEIN-RELATED"/>
    <property type="match status" value="1"/>
</dbReference>
<comment type="similarity">
    <text evidence="1 5">Belongs to the pseudouridine synthase RsuA family.</text>
</comment>
<dbReference type="FunFam" id="3.30.70.1560:FF:000001">
    <property type="entry name" value="Pseudouridine synthase"/>
    <property type="match status" value="1"/>
</dbReference>
<dbReference type="Pfam" id="PF00849">
    <property type="entry name" value="PseudoU_synth_2"/>
    <property type="match status" value="1"/>
</dbReference>
<dbReference type="Gene3D" id="3.30.70.580">
    <property type="entry name" value="Pseudouridine synthase I, catalytic domain, N-terminal subdomain"/>
    <property type="match status" value="1"/>
</dbReference>
<dbReference type="InterPro" id="IPR020094">
    <property type="entry name" value="TruA/RsuA/RluB/E/F_N"/>
</dbReference>
<keyword evidence="3 5" id="KW-0413">Isomerase</keyword>
<accession>A0A5S3QL67</accession>
<organism evidence="7 8">
    <name type="scientific">Lentibacillus cibarius</name>
    <dbReference type="NCBI Taxonomy" id="2583219"/>
    <lineage>
        <taxon>Bacteria</taxon>
        <taxon>Bacillati</taxon>
        <taxon>Bacillota</taxon>
        <taxon>Bacilli</taxon>
        <taxon>Bacillales</taxon>
        <taxon>Bacillaceae</taxon>
        <taxon>Lentibacillus</taxon>
    </lineage>
</organism>
<proteinExistence type="inferred from homology"/>
<dbReference type="InterPro" id="IPR050343">
    <property type="entry name" value="RsuA_PseudoU_synthase"/>
</dbReference>
<feature type="domain" description="RNA-binding S4" evidence="6">
    <location>
        <begin position="1"/>
        <end position="59"/>
    </location>
</feature>
<dbReference type="NCBIfam" id="TIGR00093">
    <property type="entry name" value="pseudouridine synthase"/>
    <property type="match status" value="1"/>
</dbReference>
<dbReference type="FunFam" id="3.10.290.10:FF:000003">
    <property type="entry name" value="Pseudouridine synthase"/>
    <property type="match status" value="1"/>
</dbReference>
<evidence type="ECO:0000259" key="6">
    <source>
        <dbReference type="SMART" id="SM00363"/>
    </source>
</evidence>
<name>A0A5S3QL67_9BACI</name>
<dbReference type="CDD" id="cd02553">
    <property type="entry name" value="PseudoU_synth_RsuA"/>
    <property type="match status" value="1"/>
</dbReference>
<evidence type="ECO:0000256" key="1">
    <source>
        <dbReference type="ARBA" id="ARBA00008348"/>
    </source>
</evidence>
<dbReference type="EC" id="5.4.99.-" evidence="5"/>